<evidence type="ECO:0000313" key="2">
    <source>
        <dbReference type="EMBL" id="GEP42435.1"/>
    </source>
</evidence>
<comment type="caution">
    <text evidence="2">The sequence shown here is derived from an EMBL/GenBank/DDBJ whole genome shotgun (WGS) entry which is preliminary data.</text>
</comment>
<organism evidence="2 3">
    <name type="scientific">Brevifollis gellanilyticus</name>
    <dbReference type="NCBI Taxonomy" id="748831"/>
    <lineage>
        <taxon>Bacteria</taxon>
        <taxon>Pseudomonadati</taxon>
        <taxon>Verrucomicrobiota</taxon>
        <taxon>Verrucomicrobiia</taxon>
        <taxon>Verrucomicrobiales</taxon>
        <taxon>Verrucomicrobiaceae</taxon>
    </lineage>
</organism>
<dbReference type="Proteomes" id="UP000321577">
    <property type="component" value="Unassembled WGS sequence"/>
</dbReference>
<name>A0A512M6S6_9BACT</name>
<keyword evidence="1" id="KW-1133">Transmembrane helix</keyword>
<keyword evidence="3" id="KW-1185">Reference proteome</keyword>
<gene>
    <name evidence="2" type="ORF">BGE01nite_17260</name>
</gene>
<evidence type="ECO:0000256" key="1">
    <source>
        <dbReference type="SAM" id="Phobius"/>
    </source>
</evidence>
<keyword evidence="1" id="KW-0812">Transmembrane</keyword>
<feature type="transmembrane region" description="Helical" evidence="1">
    <location>
        <begin position="27"/>
        <end position="47"/>
    </location>
</feature>
<accession>A0A512M6S6</accession>
<dbReference type="AlphaFoldDB" id="A0A512M6S6"/>
<protein>
    <submittedName>
        <fullName evidence="2">Uncharacterized protein</fullName>
    </submittedName>
</protein>
<evidence type="ECO:0000313" key="3">
    <source>
        <dbReference type="Proteomes" id="UP000321577"/>
    </source>
</evidence>
<dbReference type="EMBL" id="BKAG01000010">
    <property type="protein sequence ID" value="GEP42435.1"/>
    <property type="molecule type" value="Genomic_DNA"/>
</dbReference>
<feature type="transmembrane region" description="Helical" evidence="1">
    <location>
        <begin position="54"/>
        <end position="73"/>
    </location>
</feature>
<proteinExistence type="predicted"/>
<reference evidence="2 3" key="1">
    <citation type="submission" date="2019-07" db="EMBL/GenBank/DDBJ databases">
        <title>Whole genome shotgun sequence of Brevifollis gellanilyticus NBRC 108608.</title>
        <authorList>
            <person name="Hosoyama A."/>
            <person name="Uohara A."/>
            <person name="Ohji S."/>
            <person name="Ichikawa N."/>
        </authorList>
    </citation>
    <scope>NUCLEOTIDE SEQUENCE [LARGE SCALE GENOMIC DNA]</scope>
    <source>
        <strain evidence="2 3">NBRC 108608</strain>
    </source>
</reference>
<sequence length="109" mass="12241">MPDTVPDPSASTPSSEWNKPWNYTHLGIAWSVGLLFKVTFLPCMCAIGNWRMGVGFWFDALIALRIAVAYTRNENGPGWAIYALLCYTSAFWIHGLTSWILKMNGTLHC</sequence>
<keyword evidence="1" id="KW-0472">Membrane</keyword>
<feature type="transmembrane region" description="Helical" evidence="1">
    <location>
        <begin position="79"/>
        <end position="101"/>
    </location>
</feature>